<accession>A0A4Z0ZVW2</accession>
<protein>
    <recommendedName>
        <fullName evidence="3">CAP domain-containing protein</fullName>
    </recommendedName>
</protein>
<organism evidence="1 2">
    <name type="scientific">Leptospira jelokensis</name>
    <dbReference type="NCBI Taxonomy" id="2484931"/>
    <lineage>
        <taxon>Bacteria</taxon>
        <taxon>Pseudomonadati</taxon>
        <taxon>Spirochaetota</taxon>
        <taxon>Spirochaetia</taxon>
        <taxon>Leptospirales</taxon>
        <taxon>Leptospiraceae</taxon>
        <taxon>Leptospira</taxon>
    </lineage>
</organism>
<dbReference type="InterPro" id="IPR035940">
    <property type="entry name" value="CAP_sf"/>
</dbReference>
<evidence type="ECO:0008006" key="3">
    <source>
        <dbReference type="Google" id="ProtNLM"/>
    </source>
</evidence>
<reference evidence="1" key="1">
    <citation type="journal article" date="2019" name="PLoS Negl. Trop. Dis.">
        <title>Revisiting the worldwide diversity of Leptospira species in the environment.</title>
        <authorList>
            <person name="Vincent A.T."/>
            <person name="Schiettekatte O."/>
            <person name="Bourhy P."/>
            <person name="Veyrier F.J."/>
            <person name="Picardeau M."/>
        </authorList>
    </citation>
    <scope>NUCLEOTIDE SEQUENCE [LARGE SCALE GENOMIC DNA]</scope>
    <source>
        <strain evidence="1">201702451</strain>
    </source>
</reference>
<comment type="caution">
    <text evidence="1">The sequence shown here is derived from an EMBL/GenBank/DDBJ whole genome shotgun (WGS) entry which is preliminary data.</text>
</comment>
<proteinExistence type="predicted"/>
<dbReference type="Gene3D" id="3.40.33.10">
    <property type="entry name" value="CAP"/>
    <property type="match status" value="1"/>
</dbReference>
<dbReference type="RefSeq" id="WP_135641148.1">
    <property type="nucleotide sequence ID" value="NZ_RQGH01000011.1"/>
</dbReference>
<dbReference type="EMBL" id="RQGH01000011">
    <property type="protein sequence ID" value="TGL72223.1"/>
    <property type="molecule type" value="Genomic_DNA"/>
</dbReference>
<sequence>MKLILTFIFTLILFHFSIPLSSQTFSISEAEYQKRGLKLLESILQANQFPSPALDSHLNIAAEKHGNYLSLNQNSDVKIDSQMESIEWVHNEREGLPGFIGKSPQDQALAVGFKPEAGCYVGNTVLPLMKKEHRESPEFLFRGLLDTPFHRSMVLHPAIQRIGMKRVSYENGKYILVFFAEYCLSGKKPAFVHYPVSNEEQIRLRMPPELPNPFPQLTYLTYSTAITVQLFFDQNPETELFWQEAILLDSKGKSVPISTLSLANPPPDTKPFLKSMKLVAFVANEPFQPNTEYTVKTKVKNQFGKIVFQKSWKFRTEAEDSFFKTFAAQNTEQDE</sequence>
<keyword evidence="2" id="KW-1185">Reference proteome</keyword>
<dbReference type="AlphaFoldDB" id="A0A4Z0ZVW2"/>
<evidence type="ECO:0000313" key="2">
    <source>
        <dbReference type="Proteomes" id="UP000297567"/>
    </source>
</evidence>
<dbReference type="Proteomes" id="UP000297567">
    <property type="component" value="Unassembled WGS sequence"/>
</dbReference>
<evidence type="ECO:0000313" key="1">
    <source>
        <dbReference type="EMBL" id="TGL72223.1"/>
    </source>
</evidence>
<gene>
    <name evidence="1" type="ORF">EHQ62_05170</name>
</gene>
<name>A0A4Z0ZVW2_9LEPT</name>